<dbReference type="InterPro" id="IPR037171">
    <property type="entry name" value="NagB/RpiA_transferase-like"/>
</dbReference>
<dbReference type="InterPro" id="IPR036390">
    <property type="entry name" value="WH_DNA-bd_sf"/>
</dbReference>
<reference evidence="4 5" key="1">
    <citation type="submission" date="2019-05" db="EMBL/GenBank/DDBJ databases">
        <authorList>
            <person name="Narsing Rao M.P."/>
            <person name="Li W.J."/>
        </authorList>
    </citation>
    <scope>NUCLEOTIDE SEQUENCE [LARGE SCALE GENOMIC DNA]</scope>
    <source>
        <strain evidence="4 5">SYSU_K30003</strain>
    </source>
</reference>
<sequence>MLAVQRHEHIIRTLARERTVRVAELAAALGVTEKTVREDLEKLEEKGLLRRIHGGAVAATDEGEPMLPPPVPNTKYPAEKASIASRAAAAIQPEEIVALDGGSTTLEIAKLLPNAPITVVTNDLFIIAELSRKEQIRLVVPGGYRERNLLVGPEAVEFVRGLNIHKAFLSATGIHPEYGLTVFTGTQLPMKRALVESAGVVHCVADRSKFGRSALVTFASLGEIDTIYTDAGLPKSVADEYRAAGVAVDCGYEEEGEDHP</sequence>
<name>A0A5R9G273_9BACL</name>
<dbReference type="Proteomes" id="UP000309676">
    <property type="component" value="Unassembled WGS sequence"/>
</dbReference>
<evidence type="ECO:0000256" key="2">
    <source>
        <dbReference type="ARBA" id="ARBA00023163"/>
    </source>
</evidence>
<evidence type="ECO:0000259" key="3">
    <source>
        <dbReference type="PROSITE" id="PS51000"/>
    </source>
</evidence>
<keyword evidence="5" id="KW-1185">Reference proteome</keyword>
<dbReference type="PRINTS" id="PR00037">
    <property type="entry name" value="HTHLACR"/>
</dbReference>
<dbReference type="Gene3D" id="1.10.10.10">
    <property type="entry name" value="Winged helix-like DNA-binding domain superfamily/Winged helix DNA-binding domain"/>
    <property type="match status" value="1"/>
</dbReference>
<dbReference type="InterPro" id="IPR014036">
    <property type="entry name" value="DeoR-like_C"/>
</dbReference>
<dbReference type="Gene3D" id="3.40.50.1360">
    <property type="match status" value="1"/>
</dbReference>
<dbReference type="GO" id="GO:0003700">
    <property type="term" value="F:DNA-binding transcription factor activity"/>
    <property type="evidence" value="ECO:0007669"/>
    <property type="project" value="InterPro"/>
</dbReference>
<evidence type="ECO:0000313" key="5">
    <source>
        <dbReference type="Proteomes" id="UP000309676"/>
    </source>
</evidence>
<dbReference type="SMART" id="SM00420">
    <property type="entry name" value="HTH_DEOR"/>
    <property type="match status" value="1"/>
</dbReference>
<dbReference type="PANTHER" id="PTHR30363">
    <property type="entry name" value="HTH-TYPE TRANSCRIPTIONAL REGULATOR SRLR-RELATED"/>
    <property type="match status" value="1"/>
</dbReference>
<dbReference type="SMART" id="SM01134">
    <property type="entry name" value="DeoRC"/>
    <property type="match status" value="1"/>
</dbReference>
<dbReference type="SUPFAM" id="SSF100950">
    <property type="entry name" value="NagB/RpiA/CoA transferase-like"/>
    <property type="match status" value="1"/>
</dbReference>
<dbReference type="InterPro" id="IPR036388">
    <property type="entry name" value="WH-like_DNA-bd_sf"/>
</dbReference>
<keyword evidence="2" id="KW-0804">Transcription</keyword>
<dbReference type="InterPro" id="IPR001034">
    <property type="entry name" value="DeoR_HTH"/>
</dbReference>
<dbReference type="OrthoDB" id="9797223at2"/>
<evidence type="ECO:0000256" key="1">
    <source>
        <dbReference type="ARBA" id="ARBA00023015"/>
    </source>
</evidence>
<protein>
    <submittedName>
        <fullName evidence="4">DeoR/GlpR transcriptional regulator</fullName>
    </submittedName>
</protein>
<keyword evidence="1" id="KW-0805">Transcription regulation</keyword>
<dbReference type="PANTHER" id="PTHR30363:SF44">
    <property type="entry name" value="AGA OPERON TRANSCRIPTIONAL REPRESSOR-RELATED"/>
    <property type="match status" value="1"/>
</dbReference>
<gene>
    <name evidence="4" type="ORF">FE782_20780</name>
</gene>
<accession>A0A5R9G273</accession>
<dbReference type="AlphaFoldDB" id="A0A5R9G273"/>
<dbReference type="InterPro" id="IPR050313">
    <property type="entry name" value="Carb_Metab_HTH_regulators"/>
</dbReference>
<dbReference type="RefSeq" id="WP_138196200.1">
    <property type="nucleotide sequence ID" value="NZ_VCIW01000015.1"/>
</dbReference>
<comment type="caution">
    <text evidence="4">The sequence shown here is derived from an EMBL/GenBank/DDBJ whole genome shotgun (WGS) entry which is preliminary data.</text>
</comment>
<dbReference type="PROSITE" id="PS51000">
    <property type="entry name" value="HTH_DEOR_2"/>
    <property type="match status" value="1"/>
</dbReference>
<dbReference type="Pfam" id="PF08220">
    <property type="entry name" value="HTH_DeoR"/>
    <property type="match status" value="1"/>
</dbReference>
<proteinExistence type="predicted"/>
<dbReference type="EMBL" id="VCIW01000015">
    <property type="protein sequence ID" value="TLS50457.1"/>
    <property type="molecule type" value="Genomic_DNA"/>
</dbReference>
<feature type="domain" description="HTH deoR-type" evidence="3">
    <location>
        <begin position="3"/>
        <end position="58"/>
    </location>
</feature>
<organism evidence="4 5">
    <name type="scientific">Paenibacillus antri</name>
    <dbReference type="NCBI Taxonomy" id="2582848"/>
    <lineage>
        <taxon>Bacteria</taxon>
        <taxon>Bacillati</taxon>
        <taxon>Bacillota</taxon>
        <taxon>Bacilli</taxon>
        <taxon>Bacillales</taxon>
        <taxon>Paenibacillaceae</taxon>
        <taxon>Paenibacillus</taxon>
    </lineage>
</organism>
<dbReference type="Pfam" id="PF00455">
    <property type="entry name" value="DeoRC"/>
    <property type="match status" value="1"/>
</dbReference>
<dbReference type="SUPFAM" id="SSF46785">
    <property type="entry name" value="Winged helix' DNA-binding domain"/>
    <property type="match status" value="1"/>
</dbReference>
<evidence type="ECO:0000313" key="4">
    <source>
        <dbReference type="EMBL" id="TLS50457.1"/>
    </source>
</evidence>